<dbReference type="OrthoDB" id="7066203at2"/>
<feature type="transmembrane region" description="Helical" evidence="2">
    <location>
        <begin position="179"/>
        <end position="198"/>
    </location>
</feature>
<keyword evidence="2" id="KW-1133">Transmembrane helix</keyword>
<name>A0A094L5Z5_9GAMM</name>
<keyword evidence="2" id="KW-0472">Membrane</keyword>
<protein>
    <submittedName>
        <fullName evidence="3">Uncharacterized protein</fullName>
    </submittedName>
</protein>
<dbReference type="Proteomes" id="UP000054363">
    <property type="component" value="Unassembled WGS sequence"/>
</dbReference>
<gene>
    <name evidence="3" type="ORF">IDSA_11340</name>
</gene>
<evidence type="ECO:0000313" key="4">
    <source>
        <dbReference type="Proteomes" id="UP000054363"/>
    </source>
</evidence>
<dbReference type="EMBL" id="JPER01000008">
    <property type="protein sequence ID" value="KFZ30148.1"/>
    <property type="molecule type" value="Genomic_DNA"/>
</dbReference>
<accession>A0A094L5Z5</accession>
<reference evidence="3 4" key="1">
    <citation type="submission" date="2014-06" db="EMBL/GenBank/DDBJ databases">
        <title>The draft genome sequence of Idiomarina salinarum ISL-52.</title>
        <authorList>
            <person name="Du J."/>
            <person name="Shao Z."/>
        </authorList>
    </citation>
    <scope>NUCLEOTIDE SEQUENCE [LARGE SCALE GENOMIC DNA]</scope>
    <source>
        <strain evidence="3 4">ISL-52</strain>
    </source>
</reference>
<dbReference type="STRING" id="435908.IDSA_11340"/>
<comment type="caution">
    <text evidence="3">The sequence shown here is derived from an EMBL/GenBank/DDBJ whole genome shotgun (WGS) entry which is preliminary data.</text>
</comment>
<dbReference type="AlphaFoldDB" id="A0A094L5Z5"/>
<feature type="region of interest" description="Disordered" evidence="1">
    <location>
        <begin position="248"/>
        <end position="271"/>
    </location>
</feature>
<evidence type="ECO:0000256" key="2">
    <source>
        <dbReference type="SAM" id="Phobius"/>
    </source>
</evidence>
<keyword evidence="4" id="KW-1185">Reference proteome</keyword>
<keyword evidence="2" id="KW-0812">Transmembrane</keyword>
<evidence type="ECO:0000313" key="3">
    <source>
        <dbReference type="EMBL" id="KFZ30148.1"/>
    </source>
</evidence>
<evidence type="ECO:0000256" key="1">
    <source>
        <dbReference type="SAM" id="MobiDB-lite"/>
    </source>
</evidence>
<proteinExistence type="predicted"/>
<dbReference type="eggNOG" id="ENOG5030ZPN">
    <property type="taxonomic scope" value="Bacteria"/>
</dbReference>
<organism evidence="3 4">
    <name type="scientific">Pseudidiomarina salinarum</name>
    <dbReference type="NCBI Taxonomy" id="435908"/>
    <lineage>
        <taxon>Bacteria</taxon>
        <taxon>Pseudomonadati</taxon>
        <taxon>Pseudomonadota</taxon>
        <taxon>Gammaproteobacteria</taxon>
        <taxon>Alteromonadales</taxon>
        <taxon>Idiomarinaceae</taxon>
        <taxon>Pseudidiomarina</taxon>
    </lineage>
</organism>
<sequence>MRDFSDLEKKLVRRMIELDDKVGSLNVLANILDSFYGDTHLPDHCYIELKSEIDVSIQVRDDALAENGLDWIKEVDEDISKKLLTAVALFQYLEEKRLAYFVGELDLSSLGEVWADIHYTRCEFLDADLKPLIFRYSKKKIFVSETLRILEKNDFKTGEELRHQEEVSSMKRQLNLTRAALGFTLIGLLVSILVPIFVTSSVEIKNDGVSQVLGAIEAEFERINDIEESSNERLDDLESAVLSLQESIAGGDASTSKAHDEEVLPTADGGG</sequence>